<protein>
    <submittedName>
        <fullName evidence="4">Gliding motility-associated C-terminal domain-containing protein</fullName>
    </submittedName>
    <submittedName>
        <fullName evidence="3">Gliding motility-associated-like protein</fullName>
    </submittedName>
</protein>
<dbReference type="Gene3D" id="3.10.100.10">
    <property type="entry name" value="Mannose-Binding Protein A, subunit A"/>
    <property type="match status" value="1"/>
</dbReference>
<dbReference type="InterPro" id="IPR034007">
    <property type="entry name" value="CTLD_bac"/>
</dbReference>
<reference evidence="4" key="2">
    <citation type="submission" date="2016-11" db="EMBL/GenBank/DDBJ databases">
        <authorList>
            <person name="Jaros S."/>
            <person name="Januszkiewicz K."/>
            <person name="Wedrychowicz H."/>
        </authorList>
    </citation>
    <scope>NUCLEOTIDE SEQUENCE [LARGE SCALE GENOMIC DNA]</scope>
    <source>
        <strain evidence="4">DSM 19859</strain>
    </source>
</reference>
<evidence type="ECO:0000313" key="5">
    <source>
        <dbReference type="Proteomes" id="UP000184240"/>
    </source>
</evidence>
<dbReference type="PANTHER" id="PTHR22803">
    <property type="entry name" value="MANNOSE, PHOSPHOLIPASE, LECTIN RECEPTOR RELATED"/>
    <property type="match status" value="1"/>
</dbReference>
<dbReference type="EMBL" id="FQXT01000006">
    <property type="protein sequence ID" value="SHI24313.1"/>
    <property type="molecule type" value="Genomic_DNA"/>
</dbReference>
<dbReference type="PROSITE" id="PS50041">
    <property type="entry name" value="C_TYPE_LECTIN_2"/>
    <property type="match status" value="1"/>
</dbReference>
<dbReference type="SUPFAM" id="SSF56436">
    <property type="entry name" value="C-type lectin-like"/>
    <property type="match status" value="1"/>
</dbReference>
<dbReference type="InterPro" id="IPR001304">
    <property type="entry name" value="C-type_lectin-like"/>
</dbReference>
<dbReference type="OrthoDB" id="9765926at2"/>
<dbReference type="Pfam" id="PF13585">
    <property type="entry name" value="CHU_C"/>
    <property type="match status" value="1"/>
</dbReference>
<dbReference type="STRING" id="573501.SAMN04487999_3144"/>
<dbReference type="InterPro" id="IPR016186">
    <property type="entry name" value="C-type_lectin-like/link_sf"/>
</dbReference>
<evidence type="ECO:0000313" key="3">
    <source>
        <dbReference type="EMBL" id="RXG27779.1"/>
    </source>
</evidence>
<reference evidence="5" key="1">
    <citation type="submission" date="2016-11" db="EMBL/GenBank/DDBJ databases">
        <authorList>
            <person name="Varghese N."/>
            <person name="Submissions S."/>
        </authorList>
    </citation>
    <scope>NUCLEOTIDE SEQUENCE [LARGE SCALE GENOMIC DNA]</scope>
    <source>
        <strain evidence="5">DSM 19859</strain>
    </source>
</reference>
<dbReference type="CDD" id="cd03603">
    <property type="entry name" value="CLECT_VCBS"/>
    <property type="match status" value="1"/>
</dbReference>
<keyword evidence="1" id="KW-0732">Signal</keyword>
<reference evidence="3 6" key="3">
    <citation type="submission" date="2018-07" db="EMBL/GenBank/DDBJ databases">
        <title>Leeuwenhoekiella genomics.</title>
        <authorList>
            <person name="Tahon G."/>
            <person name="Willems A."/>
        </authorList>
    </citation>
    <scope>NUCLEOTIDE SEQUENCE [LARGE SCALE GENOMIC DNA]</scope>
    <source>
        <strain evidence="3 6">LMG 24856</strain>
    </source>
</reference>
<evidence type="ECO:0000313" key="6">
    <source>
        <dbReference type="Proteomes" id="UP000290037"/>
    </source>
</evidence>
<accession>A0A1M5ZK52</accession>
<dbReference type="InterPro" id="IPR050111">
    <property type="entry name" value="C-type_lectin/snaclec_domain"/>
</dbReference>
<evidence type="ECO:0000259" key="2">
    <source>
        <dbReference type="PROSITE" id="PS50041"/>
    </source>
</evidence>
<evidence type="ECO:0000256" key="1">
    <source>
        <dbReference type="SAM" id="SignalP"/>
    </source>
</evidence>
<dbReference type="Proteomes" id="UP000290037">
    <property type="component" value="Unassembled WGS sequence"/>
</dbReference>
<dbReference type="AlphaFoldDB" id="A0A1M5ZK52"/>
<dbReference type="RefSeq" id="WP_072984665.1">
    <property type="nucleotide sequence ID" value="NZ_FQXT01000006.1"/>
</dbReference>
<feature type="chain" id="PRO_5012748218" evidence="1">
    <location>
        <begin position="22"/>
        <end position="828"/>
    </location>
</feature>
<proteinExistence type="predicted"/>
<name>A0A1M5ZK52_9FLAO</name>
<gene>
    <name evidence="3" type="ORF">DSM01_2897</name>
    <name evidence="4" type="ORF">SAMN04487999_3144</name>
</gene>
<dbReference type="NCBIfam" id="TIGR04131">
    <property type="entry name" value="Bac_Flav_CTERM"/>
    <property type="match status" value="1"/>
</dbReference>
<keyword evidence="6" id="KW-1185">Reference proteome</keyword>
<sequence length="828" mass="89701">MNYKYLLLSLFFAYTSIFGQAPELTAVGDQVYCPLTSIPIATDFELNNPGGTVIDALYIQISSGYEQGNDFLEFPNLNPNITQSFNAADGKLTLRFSSTITNAEIIEAVEAVTFRSDDASVSGKKEFSISIGQANYLPSSDHYYEYVPANLITWQDARIAAENRTYYGLQGYLATITTLDEAVLCGEQTQGAGWIGGTDEAVEGVWEWVTGPEGLAGGLEFWRGGPGGSTTTFAYWNPGEPNNTNGGEDYAHITAPGVGIEGSWNDLRTTGETNPLFQAKGYIVEYGGMPGDPVLKIAAATQIRIPVTSATGDSRCGPGVVTLDATTNAGELHWYDSQSGGNILFTGTQFTPNLTSSQTFYVAAEPAGCTSGKRRAVQAEILPEVAAPNQITFSNCDEDGTPDGFVDFNLQQIIPYLTADPAVHVTFYSTRFDADTNSGSNVLTTPYNNASGNTIYAYIFNSAGCSAVSEVQLQVSTTTFPTGFLYNLTSCDTDAQQDGFMDFDLNEASSAMLNVFPSGANLEVSYFRSEQDALLAQNEINTASFYRNEVAYNQIVYVRVEDQDSGGCYGVGPHLELQVEALPIFDVVNEGKFCSNASSFTLETENAQGVYNYSWYDASNTRISTSAQVTVTTPGIYTVTATTAYGCISEPKQIEVIASEAALLELENIEVIQENGSNSIHIADLSLLGIGDYEFALGDPIGPYQTDPTFDDVAIGLQTLYVRDQNGCGISSIEIPVLGFPKYFTPNNDGYHDTWGAQGVVSNEFSAIQILIFNRFGKLLKTLYDFNSSWDGSTRGSNLPADDYWYKVLLTKTDGSIVNYQGHVTLKR</sequence>
<dbReference type="Pfam" id="PF19081">
    <property type="entry name" value="Ig_7"/>
    <property type="match status" value="1"/>
</dbReference>
<dbReference type="InterPro" id="IPR026341">
    <property type="entry name" value="T9SS_type_B"/>
</dbReference>
<feature type="signal peptide" evidence="1">
    <location>
        <begin position="1"/>
        <end position="21"/>
    </location>
</feature>
<dbReference type="Proteomes" id="UP000184240">
    <property type="component" value="Unassembled WGS sequence"/>
</dbReference>
<dbReference type="InterPro" id="IPR044023">
    <property type="entry name" value="Ig_7"/>
</dbReference>
<evidence type="ECO:0000313" key="4">
    <source>
        <dbReference type="EMBL" id="SHI24313.1"/>
    </source>
</evidence>
<dbReference type="EMBL" id="QOVN01000006">
    <property type="protein sequence ID" value="RXG27779.1"/>
    <property type="molecule type" value="Genomic_DNA"/>
</dbReference>
<feature type="domain" description="C-type lectin" evidence="2">
    <location>
        <begin position="139"/>
        <end position="266"/>
    </location>
</feature>
<dbReference type="InterPro" id="IPR016187">
    <property type="entry name" value="CTDL_fold"/>
</dbReference>
<organism evidence="4 5">
    <name type="scientific">Leeuwenhoekiella palythoae</name>
    <dbReference type="NCBI Taxonomy" id="573501"/>
    <lineage>
        <taxon>Bacteria</taxon>
        <taxon>Pseudomonadati</taxon>
        <taxon>Bacteroidota</taxon>
        <taxon>Flavobacteriia</taxon>
        <taxon>Flavobacteriales</taxon>
        <taxon>Flavobacteriaceae</taxon>
        <taxon>Leeuwenhoekiella</taxon>
    </lineage>
</organism>